<organism evidence="1 2">
    <name type="scientific">Diphasiastrum complanatum</name>
    <name type="common">Issler's clubmoss</name>
    <name type="synonym">Lycopodium complanatum</name>
    <dbReference type="NCBI Taxonomy" id="34168"/>
    <lineage>
        <taxon>Eukaryota</taxon>
        <taxon>Viridiplantae</taxon>
        <taxon>Streptophyta</taxon>
        <taxon>Embryophyta</taxon>
        <taxon>Tracheophyta</taxon>
        <taxon>Lycopodiopsida</taxon>
        <taxon>Lycopodiales</taxon>
        <taxon>Lycopodiaceae</taxon>
        <taxon>Lycopodioideae</taxon>
        <taxon>Diphasiastrum</taxon>
    </lineage>
</organism>
<evidence type="ECO:0000313" key="2">
    <source>
        <dbReference type="Proteomes" id="UP001162992"/>
    </source>
</evidence>
<gene>
    <name evidence="1" type="ORF">O6H91_08G079600</name>
</gene>
<name>A0ACC2CZI0_DIPCM</name>
<evidence type="ECO:0000313" key="1">
    <source>
        <dbReference type="EMBL" id="KAJ7547310.1"/>
    </source>
</evidence>
<reference evidence="2" key="1">
    <citation type="journal article" date="2024" name="Proc. Natl. Acad. Sci. U.S.A.">
        <title>Extraordinary preservation of gene collinearity over three hundred million years revealed in homosporous lycophytes.</title>
        <authorList>
            <person name="Li C."/>
            <person name="Wickell D."/>
            <person name="Kuo L.Y."/>
            <person name="Chen X."/>
            <person name="Nie B."/>
            <person name="Liao X."/>
            <person name="Peng D."/>
            <person name="Ji J."/>
            <person name="Jenkins J."/>
            <person name="Williams M."/>
            <person name="Shu S."/>
            <person name="Plott C."/>
            <person name="Barry K."/>
            <person name="Rajasekar S."/>
            <person name="Grimwood J."/>
            <person name="Han X."/>
            <person name="Sun S."/>
            <person name="Hou Z."/>
            <person name="He W."/>
            <person name="Dai G."/>
            <person name="Sun C."/>
            <person name="Schmutz J."/>
            <person name="Leebens-Mack J.H."/>
            <person name="Li F.W."/>
            <person name="Wang L."/>
        </authorList>
    </citation>
    <scope>NUCLEOTIDE SEQUENCE [LARGE SCALE GENOMIC DNA]</scope>
    <source>
        <strain evidence="2">cv. PW_Plant_1</strain>
    </source>
</reference>
<dbReference type="EMBL" id="CM055099">
    <property type="protein sequence ID" value="KAJ7547310.1"/>
    <property type="molecule type" value="Genomic_DNA"/>
</dbReference>
<dbReference type="Proteomes" id="UP001162992">
    <property type="component" value="Chromosome 8"/>
</dbReference>
<keyword evidence="2" id="KW-1185">Reference proteome</keyword>
<sequence>MQVQGRASPSLEMADEEEDGKKLVESSESAESDSDNEQDYGTESDEMDGQESGRDTANPFFNLLDGKDSFCEYVSENLLKIVIVVFAISSFLIFALLRRRSDSAALLCIESASKQNENIPYPFVDFRDVNARVDKGPYANLRAEKWIVVAVTGSPTQEIYEMAKLDGWQVLALGDFKASNSWNVPGVIFLSTQYQSALGYRIHSYISESSSGRKNMGYLFAIQHGAKKIYDADARASVIQGTLHRVFDVEITGPESRREPILQYRMVHNRTLINPFVHFGQQSMWPRGFPLSMVSKNAPEISYNEAPPGKQFIQQGIDNGRPDVDSFFYYTRRSEREPVNIEFDPAAPSVALPQGTMVPVNSLNTLFHSPAFCVLMLPVSFSSSSADIVRGYWAQRILWEIGGMLVVYPPTIYRKDRLEQSSSSEDGKEMRNMHRLVNLLISWRSSKRTLFEKILHLSHRMTEEGYLTVQDLQATVAWLQDLVSVGYLQPRLLSLELDRVIPSLYNSDHKQFVPSTLASVYLGIDESSAVQNDMANWLKWREYFGNIVLILKYSLPSNHTLIGWRMLYGRLFKHIVILSKEEVSLGIEKGNWDQAYERAIPTVFDRYPHADGYLYLEDDVILNYWNLIRANKNKLWNLHQTRTSWQVIGFKRTGPDWFLGYGVKKNIKIAIRSLPAKFQNMYRKSMDDMHYVVCSSDIFYIPQRHVRDFRELVSVGVKAQLRHEIAVPLFYMALERPANYDSIAFRNTLYLTGGNKKGDLATLYRKEQHILHPWKVSSESELLRVVRTMSVGDPLLLEVL</sequence>
<proteinExistence type="predicted"/>
<accession>A0ACC2CZI0</accession>
<comment type="caution">
    <text evidence="1">The sequence shown here is derived from an EMBL/GenBank/DDBJ whole genome shotgun (WGS) entry which is preliminary data.</text>
</comment>
<protein>
    <submittedName>
        <fullName evidence="1">Uncharacterized protein</fullName>
    </submittedName>
</protein>